<dbReference type="InterPro" id="IPR011856">
    <property type="entry name" value="tRNA_endonuc-like_dom_sf"/>
</dbReference>
<comment type="caution">
    <text evidence="2">The sequence shown here is derived from an EMBL/GenBank/DDBJ whole genome shotgun (WGS) entry which is preliminary data.</text>
</comment>
<keyword evidence="2" id="KW-0540">Nuclease</keyword>
<proteinExistence type="predicted"/>
<dbReference type="PANTHER" id="PTHR30015">
    <property type="entry name" value="MRR RESTRICTION SYSTEM PROTEIN"/>
    <property type="match status" value="1"/>
</dbReference>
<evidence type="ECO:0000313" key="3">
    <source>
        <dbReference type="Proteomes" id="UP000220397"/>
    </source>
</evidence>
<gene>
    <name evidence="2" type="ORF">CN398_12750</name>
</gene>
<dbReference type="EMBL" id="NTUS01000037">
    <property type="protein sequence ID" value="PFB07307.1"/>
    <property type="molecule type" value="Genomic_DNA"/>
</dbReference>
<evidence type="ECO:0000259" key="1">
    <source>
        <dbReference type="Pfam" id="PF04471"/>
    </source>
</evidence>
<keyword evidence="2" id="KW-0255">Endonuclease</keyword>
<dbReference type="PANTHER" id="PTHR30015:SF7">
    <property type="entry name" value="TYPE IV METHYL-DIRECTED RESTRICTION ENZYME ECOKMRR"/>
    <property type="match status" value="1"/>
</dbReference>
<dbReference type="GO" id="GO:0015666">
    <property type="term" value="F:restriction endodeoxyribonuclease activity"/>
    <property type="evidence" value="ECO:0007669"/>
    <property type="project" value="TreeGrafter"/>
</dbReference>
<dbReference type="Proteomes" id="UP000220397">
    <property type="component" value="Unassembled WGS sequence"/>
</dbReference>
<dbReference type="SUPFAM" id="SSF52980">
    <property type="entry name" value="Restriction endonuclease-like"/>
    <property type="match status" value="1"/>
</dbReference>
<dbReference type="InterPro" id="IPR052906">
    <property type="entry name" value="Type_IV_Methyl-Rstrct_Enzyme"/>
</dbReference>
<name>A0A9X6VBM6_BACTU</name>
<accession>A0A9X6VBM6</accession>
<dbReference type="GO" id="GO:0003677">
    <property type="term" value="F:DNA binding"/>
    <property type="evidence" value="ECO:0007669"/>
    <property type="project" value="InterPro"/>
</dbReference>
<sequence length="257" mass="30000">MEDSVLEIVHEPPNSWQDLELIVTKILNQCGFDAERGKQISTVRGTVDIDVFAKDNNSTPSSEYLIECKYWKTNIPQTVIHSLRTTVNDYGAQHGLIIARNGFQSGAHEAIKNTNIRLLSWNEFLSSFENRWLQNRIRNIHHTAKPLHIYTDPLDVSAYLGNLTKSEISQYQKLCKDYLGYSIYSYKISEEIVRMSWPHKEQLDNIIQIAQKHFSDYSFNSYTDFFEHIEQKCLEGIQLFEELFKNTDVKIHVQKYS</sequence>
<dbReference type="AlphaFoldDB" id="A0A9X6VBM6"/>
<dbReference type="Pfam" id="PF04471">
    <property type="entry name" value="Mrr_cat"/>
    <property type="match status" value="1"/>
</dbReference>
<organism evidence="2 3">
    <name type="scientific">Bacillus thuringiensis</name>
    <dbReference type="NCBI Taxonomy" id="1428"/>
    <lineage>
        <taxon>Bacteria</taxon>
        <taxon>Bacillati</taxon>
        <taxon>Bacillota</taxon>
        <taxon>Bacilli</taxon>
        <taxon>Bacillales</taxon>
        <taxon>Bacillaceae</taxon>
        <taxon>Bacillus</taxon>
        <taxon>Bacillus cereus group</taxon>
    </lineage>
</organism>
<dbReference type="Gene3D" id="3.40.1350.10">
    <property type="match status" value="1"/>
</dbReference>
<keyword evidence="2" id="KW-0378">Hydrolase</keyword>
<dbReference type="InterPro" id="IPR007560">
    <property type="entry name" value="Restrct_endonuc_IV_Mrr"/>
</dbReference>
<dbReference type="InterPro" id="IPR011335">
    <property type="entry name" value="Restrct_endonuc-II-like"/>
</dbReference>
<reference evidence="2 3" key="1">
    <citation type="submission" date="2017-09" db="EMBL/GenBank/DDBJ databases">
        <title>Large-scale bioinformatics analysis of Bacillus genomes uncovers conserved roles of natural products in bacterial physiology.</title>
        <authorList>
            <consortium name="Agbiome Team Llc"/>
            <person name="Bleich R.M."/>
            <person name="Kirk G.J."/>
            <person name="Santa Maria K.C."/>
            <person name="Allen S.E."/>
            <person name="Farag S."/>
            <person name="Shank E.A."/>
            <person name="Bowers A."/>
        </authorList>
    </citation>
    <scope>NUCLEOTIDE SEQUENCE [LARGE SCALE GENOMIC DNA]</scope>
    <source>
        <strain evidence="2 3">AFS015413</strain>
    </source>
</reference>
<evidence type="ECO:0000313" key="2">
    <source>
        <dbReference type="EMBL" id="PFB07307.1"/>
    </source>
</evidence>
<protein>
    <submittedName>
        <fullName evidence="2">Restriction endonuclease</fullName>
    </submittedName>
</protein>
<dbReference type="GO" id="GO:0009307">
    <property type="term" value="P:DNA restriction-modification system"/>
    <property type="evidence" value="ECO:0007669"/>
    <property type="project" value="InterPro"/>
</dbReference>
<feature type="domain" description="Restriction endonuclease type IV Mrr" evidence="1">
    <location>
        <begin position="15"/>
        <end position="125"/>
    </location>
</feature>